<dbReference type="STRING" id="251229.Chro_1166"/>
<name>K9TXH3_CHRTP</name>
<protein>
    <submittedName>
        <fullName evidence="1">Uncharacterized protein</fullName>
    </submittedName>
</protein>
<accession>K9TXH3</accession>
<dbReference type="KEGG" id="cthe:Chro_1166"/>
<dbReference type="InParanoid" id="K9TXH3"/>
<dbReference type="EMBL" id="CP003597">
    <property type="protein sequence ID" value="AFY86694.1"/>
    <property type="molecule type" value="Genomic_DNA"/>
</dbReference>
<dbReference type="OrthoDB" id="526550at2"/>
<evidence type="ECO:0000313" key="2">
    <source>
        <dbReference type="Proteomes" id="UP000010384"/>
    </source>
</evidence>
<dbReference type="HOGENOM" id="CLU_1010815_0_0_3"/>
<dbReference type="AlphaFoldDB" id="K9TXH3"/>
<proteinExistence type="predicted"/>
<dbReference type="eggNOG" id="ENOG502ZWQ5">
    <property type="taxonomic scope" value="Bacteria"/>
</dbReference>
<organism evidence="1 2">
    <name type="scientific">Chroococcidiopsis thermalis (strain PCC 7203)</name>
    <dbReference type="NCBI Taxonomy" id="251229"/>
    <lineage>
        <taxon>Bacteria</taxon>
        <taxon>Bacillati</taxon>
        <taxon>Cyanobacteriota</taxon>
        <taxon>Cyanophyceae</taxon>
        <taxon>Chroococcidiopsidales</taxon>
        <taxon>Chroococcidiopsidaceae</taxon>
        <taxon>Chroococcidiopsis</taxon>
    </lineage>
</organism>
<reference evidence="1 2" key="1">
    <citation type="submission" date="2012-06" db="EMBL/GenBank/DDBJ databases">
        <title>Finished chromosome of genome of Chroococcidiopsis thermalis PCC 7203.</title>
        <authorList>
            <consortium name="US DOE Joint Genome Institute"/>
            <person name="Gugger M."/>
            <person name="Coursin T."/>
            <person name="Rippka R."/>
            <person name="Tandeau De Marsac N."/>
            <person name="Huntemann M."/>
            <person name="Wei C.-L."/>
            <person name="Han J."/>
            <person name="Detter J.C."/>
            <person name="Han C."/>
            <person name="Tapia R."/>
            <person name="Davenport K."/>
            <person name="Daligault H."/>
            <person name="Erkkila T."/>
            <person name="Gu W."/>
            <person name="Munk A.C.C."/>
            <person name="Teshima H."/>
            <person name="Xu Y."/>
            <person name="Chain P."/>
            <person name="Chen A."/>
            <person name="Krypides N."/>
            <person name="Mavromatis K."/>
            <person name="Markowitz V."/>
            <person name="Szeto E."/>
            <person name="Ivanova N."/>
            <person name="Mikhailova N."/>
            <person name="Ovchinnikova G."/>
            <person name="Pagani I."/>
            <person name="Pati A."/>
            <person name="Goodwin L."/>
            <person name="Peters L."/>
            <person name="Pitluck S."/>
            <person name="Woyke T."/>
            <person name="Kerfeld C."/>
        </authorList>
    </citation>
    <scope>NUCLEOTIDE SEQUENCE [LARGE SCALE GENOMIC DNA]</scope>
    <source>
        <strain evidence="1 2">PCC 7203</strain>
    </source>
</reference>
<sequence length="275" mass="31057">MLTKTKKRSEQREVRRGDRISMSYETRDFEVIVIDPDGLGKGKPSVGLGFRMAEKYMGINEPNLSRWLVDEGDTLRGLQLLKLPSGNAFEVIRISGTDGQDYVVVEASNWMDIATDLLVHPGRLGKATKEKLAQFVRWFAVKGFYAEAYANLKGTYNKSDDRALTEWLQARVAGISARKKYTDTLQKAGAKPTDYGKWTDIVYYGLFGFPASRIKQQWDVVSGVDLVARNHIPKSMHLKAIAECEGLVSMLYYPGRDLWDTHQQAIDVILHRYGG</sequence>
<dbReference type="Proteomes" id="UP000010384">
    <property type="component" value="Chromosome"/>
</dbReference>
<keyword evidence="2" id="KW-1185">Reference proteome</keyword>
<evidence type="ECO:0000313" key="1">
    <source>
        <dbReference type="EMBL" id="AFY86694.1"/>
    </source>
</evidence>
<gene>
    <name evidence="1" type="ORF">Chro_1166</name>
</gene>